<accession>A0A098G4U7</accession>
<dbReference type="InterPro" id="IPR012347">
    <property type="entry name" value="Ferritin-like"/>
</dbReference>
<dbReference type="STRING" id="1212491.LFA_1610"/>
<proteinExistence type="predicted"/>
<dbReference type="Proteomes" id="UP000032430">
    <property type="component" value="Chromosome I"/>
</dbReference>
<organism evidence="1 2">
    <name type="scientific">Legionella fallonii LLAP-10</name>
    <dbReference type="NCBI Taxonomy" id="1212491"/>
    <lineage>
        <taxon>Bacteria</taxon>
        <taxon>Pseudomonadati</taxon>
        <taxon>Pseudomonadota</taxon>
        <taxon>Gammaproteobacteria</taxon>
        <taxon>Legionellales</taxon>
        <taxon>Legionellaceae</taxon>
        <taxon>Legionella</taxon>
    </lineage>
</organism>
<dbReference type="PANTHER" id="PTHR42637">
    <property type="entry name" value="TRNA-(MS[2]IO[6]A)-HYDROXYLASE"/>
    <property type="match status" value="1"/>
</dbReference>
<dbReference type="HOGENOM" id="CLU_056571_0_0_6"/>
<dbReference type="CDD" id="cd07910">
    <property type="entry name" value="MiaE"/>
    <property type="match status" value="1"/>
</dbReference>
<gene>
    <name evidence="1" type="ORF">LFA_1610</name>
</gene>
<name>A0A098G4U7_9GAMM</name>
<dbReference type="AlphaFoldDB" id="A0A098G4U7"/>
<dbReference type="GO" id="GO:0045301">
    <property type="term" value="F:tRNA 2-(methylsulfanyl)-N(6)-isopentenyladenosine(37) hydroxylase activity"/>
    <property type="evidence" value="ECO:0007669"/>
    <property type="project" value="InterPro"/>
</dbReference>
<dbReference type="KEGG" id="lfa:LFA_1610"/>
<reference evidence="2" key="1">
    <citation type="submission" date="2014-09" db="EMBL/GenBank/DDBJ databases">
        <authorList>
            <person name="Gomez-Valero L."/>
        </authorList>
    </citation>
    <scope>NUCLEOTIDE SEQUENCE [LARGE SCALE GENOMIC DNA]</scope>
    <source>
        <strain evidence="2">ATCC700992</strain>
    </source>
</reference>
<dbReference type="RefSeq" id="WP_045095591.1">
    <property type="nucleotide sequence ID" value="NZ_LN614827.1"/>
</dbReference>
<sequence length="225" mass="25940">MVKRLDEDLQRLYKFLQIKTPESWLNYAAAHIPLLLVDHAHCERKAAATAINFMSKYPERNELIDVMSPLAREELLHFEKVINLMQQRGISFGPLQPSDYATTLHKKVTSKAGKERLRDQLIIGAIIEARSCERFHAIIPYLEDAELAKFYGTLLRSEARHFENYLHLANLYGGDIEERIKDLLAIENKFILSTDTVFRFHSGVPPMSVLNAEPHPDEVTHIENY</sequence>
<dbReference type="Gene3D" id="1.20.1260.10">
    <property type="match status" value="1"/>
</dbReference>
<evidence type="ECO:0000313" key="2">
    <source>
        <dbReference type="Proteomes" id="UP000032430"/>
    </source>
</evidence>
<dbReference type="EMBL" id="LN614827">
    <property type="protein sequence ID" value="CEG57019.1"/>
    <property type="molecule type" value="Genomic_DNA"/>
</dbReference>
<dbReference type="PIRSF" id="PIRSF020736">
    <property type="entry name" value="MiaE"/>
    <property type="match status" value="1"/>
</dbReference>
<dbReference type="GO" id="GO:0006400">
    <property type="term" value="P:tRNA modification"/>
    <property type="evidence" value="ECO:0007669"/>
    <property type="project" value="InterPro"/>
</dbReference>
<dbReference type="InterPro" id="IPR009078">
    <property type="entry name" value="Ferritin-like_SF"/>
</dbReference>
<dbReference type="Pfam" id="PF06175">
    <property type="entry name" value="MiaE"/>
    <property type="match status" value="1"/>
</dbReference>
<evidence type="ECO:0008006" key="3">
    <source>
        <dbReference type="Google" id="ProtNLM"/>
    </source>
</evidence>
<dbReference type="PANTHER" id="PTHR42637:SF1">
    <property type="entry name" value="TRNA 2-(METHYLSULFANYL)-N(6)-ISOPENTENYLADENOSINE(37) HYDROXYLASE"/>
    <property type="match status" value="1"/>
</dbReference>
<dbReference type="OrthoDB" id="9802518at2"/>
<protein>
    <recommendedName>
        <fullName evidence="3">tRNA-(Ms(2)io(6)A)-hydroxylase</fullName>
    </recommendedName>
</protein>
<dbReference type="SUPFAM" id="SSF47240">
    <property type="entry name" value="Ferritin-like"/>
    <property type="match status" value="1"/>
</dbReference>
<keyword evidence="2" id="KW-1185">Reference proteome</keyword>
<dbReference type="InterPro" id="IPR010386">
    <property type="entry name" value="tRNA-Hydrxlase_MiaE"/>
</dbReference>
<evidence type="ECO:0000313" key="1">
    <source>
        <dbReference type="EMBL" id="CEG57019.1"/>
    </source>
</evidence>